<dbReference type="AlphaFoldDB" id="A0A9Q9EGP2"/>
<organism evidence="3 4">
    <name type="scientific">Septoria linicola</name>
    <dbReference type="NCBI Taxonomy" id="215465"/>
    <lineage>
        <taxon>Eukaryota</taxon>
        <taxon>Fungi</taxon>
        <taxon>Dikarya</taxon>
        <taxon>Ascomycota</taxon>
        <taxon>Pezizomycotina</taxon>
        <taxon>Dothideomycetes</taxon>
        <taxon>Dothideomycetidae</taxon>
        <taxon>Mycosphaerellales</taxon>
        <taxon>Mycosphaerellaceae</taxon>
        <taxon>Septoria</taxon>
    </lineage>
</organism>
<dbReference type="InterPro" id="IPR036322">
    <property type="entry name" value="WD40_repeat_dom_sf"/>
</dbReference>
<evidence type="ECO:0000256" key="1">
    <source>
        <dbReference type="SAM" id="MobiDB-lite"/>
    </source>
</evidence>
<name>A0A9Q9EGP2_9PEZI</name>
<dbReference type="EMBL" id="CP099419">
    <property type="protein sequence ID" value="USW49037.1"/>
    <property type="molecule type" value="Genomic_DNA"/>
</dbReference>
<dbReference type="Gene3D" id="2.130.10.10">
    <property type="entry name" value="YVTN repeat-like/Quinoprotein amine dehydrogenase"/>
    <property type="match status" value="1"/>
</dbReference>
<dbReference type="GO" id="GO:0007035">
    <property type="term" value="P:vacuolar acidification"/>
    <property type="evidence" value="ECO:0007669"/>
    <property type="project" value="TreeGrafter"/>
</dbReference>
<gene>
    <name evidence="3" type="ORF">Slin15195_G023560</name>
</gene>
<dbReference type="GO" id="GO:0043291">
    <property type="term" value="C:RAVE complex"/>
    <property type="evidence" value="ECO:0007669"/>
    <property type="project" value="TreeGrafter"/>
</dbReference>
<evidence type="ECO:0000313" key="3">
    <source>
        <dbReference type="EMBL" id="USW49037.1"/>
    </source>
</evidence>
<keyword evidence="4" id="KW-1185">Reference proteome</keyword>
<feature type="region of interest" description="Disordered" evidence="1">
    <location>
        <begin position="1092"/>
        <end position="1204"/>
    </location>
</feature>
<dbReference type="OrthoDB" id="342131at2759"/>
<proteinExistence type="predicted"/>
<feature type="compositionally biased region" description="Basic and acidic residues" evidence="1">
    <location>
        <begin position="1145"/>
        <end position="1157"/>
    </location>
</feature>
<accession>A0A9Q9EGP2</accession>
<feature type="domain" description="RAVE complex protein Rav1 C-terminal" evidence="2">
    <location>
        <begin position="492"/>
        <end position="1082"/>
    </location>
</feature>
<dbReference type="PANTHER" id="PTHR13950">
    <property type="entry name" value="RABCONNECTIN-RELATED"/>
    <property type="match status" value="1"/>
</dbReference>
<reference evidence="3" key="1">
    <citation type="submission" date="2022-06" db="EMBL/GenBank/DDBJ databases">
        <title>Complete genome sequences of two strains of the flax pathogen Septoria linicola.</title>
        <authorList>
            <person name="Lapalu N."/>
            <person name="Simon A."/>
            <person name="Demenou B."/>
            <person name="Paumier D."/>
            <person name="Guillot M.-P."/>
            <person name="Gout L."/>
            <person name="Valade R."/>
        </authorList>
    </citation>
    <scope>NUCLEOTIDE SEQUENCE</scope>
    <source>
        <strain evidence="3">SE15195</strain>
    </source>
</reference>
<dbReference type="InterPro" id="IPR022033">
    <property type="entry name" value="Rav1p_C"/>
</dbReference>
<sequence length="1204" mass="133431">MPSTSPGLADTTATAPATTFAEILPGAPAQSLQATTTWIYRFKRYIAYISGSQLNVLSGPSTLVQVVSFKHELVAVAADPKSGKLIVAGRQHAWILEPVAEGWTKIWWEKALLLRQNDNEEETLSVCWSNEGEALLAGSKFLTLFSTLPTSRSSSPRTSAIEGEAVEERVALWSRPVARPVQQVTFSPSSTLIASRSRVDRLVKIWRRLSFEEGLFDHTYLPHPAAVTHIEWRPLEEHSDIRRGSAISRRHDEEQEVLYTIATDGVLRIWRTGGIHDLDMLILHTSIDLVAAIPDSPSLSANGKAADIKPARYAVMLPADQFSAALNAAIGLSQDNKISHAKEHMKELVSQELDVVIVLDGQGRMSAWGLQSIGHKRRPDSPTEAHPLHLAHAEGLPLRFPASTPAIPTAWFQDDKFHILMHSLPNSGDISWWQGLVEGFFSTSASGENRLSLSSSWHSLDLAAWSDVDKVNGENEGVTLSETGQIETTLHNRTSTYETGVTNGTLLAVNADVAAVVDSSDKNLCIIDLRNGYIEHRQSFTTILRAAQCFSSIARRSFLAVAFDTEVQVLSQGKYVQDEASTRLWHTVQRISIAHLGLKITGLAWRRDGSLALQSGAVLLVHEPVLRVDQLSADLSEAAGIPEDASSIPLQSLAVHCSQSLPIWHPTALERFVLHNHVRSAEAVVRTLVTKLKFWTSGDELDILLDQDLETIFAHTDSQESRLDAGTVTAFKEQLQEKQLPRLSRHEQQRLGHVVDTLLYIRDHVKGLDTNALYYLFAWKLQLTMHYNGTGSDDGATPVDDAVAGDGVFVPEMSWREITIAYHSASQQPLLDILILHYDNKLTWDIARRLGIMSWLTDREALAQVFEQMAQTAYRSASPPDPVNAAIYYLALHKKQTLVALWRIATWHREQRSTTNFLKKDFAQAEAKTAAKKNAYALMGKRRFHYAAAFFLLADTPADACNVLAGQCDDLQFAVAVARLFCGDGSSVLRHLLAERVLPDAQKAGNRYLQSWCHSEFLEPDKAASCLVKPLSGIEKFWSQDDPALLLLYQQLRKTPSEHEFAAVLRSAKVLDRMGLPFMAVDMLNDWQFPSQVPGSKPGANRLTNGFHDSLPDRTASVPESPMAELIEPPSLLDAFTRPEPARSTSKDDQSARETKAAELLAKIKARKNASEPKTEEKTEATEKRQPTQFKEPDANSLLDSFGF</sequence>
<dbReference type="InterPro" id="IPR015943">
    <property type="entry name" value="WD40/YVTN_repeat-like_dom_sf"/>
</dbReference>
<dbReference type="Pfam" id="PF12234">
    <property type="entry name" value="Rav1p_C"/>
    <property type="match status" value="1"/>
</dbReference>
<protein>
    <submittedName>
        <fullName evidence="3">RAVE complex protein Rav1</fullName>
    </submittedName>
</protein>
<dbReference type="InterPro" id="IPR052208">
    <property type="entry name" value="DmX-like/RAVE_component"/>
</dbReference>
<dbReference type="Proteomes" id="UP001056384">
    <property type="component" value="Chromosome 2"/>
</dbReference>
<evidence type="ECO:0000313" key="4">
    <source>
        <dbReference type="Proteomes" id="UP001056384"/>
    </source>
</evidence>
<dbReference type="PANTHER" id="PTHR13950:SF9">
    <property type="entry name" value="RABCONNECTIN-3A"/>
    <property type="match status" value="1"/>
</dbReference>
<feature type="compositionally biased region" description="Basic and acidic residues" evidence="1">
    <location>
        <begin position="1169"/>
        <end position="1194"/>
    </location>
</feature>
<dbReference type="SUPFAM" id="SSF50993">
    <property type="entry name" value="Peptidase/esterase 'gauge' domain"/>
    <property type="match status" value="1"/>
</dbReference>
<evidence type="ECO:0000259" key="2">
    <source>
        <dbReference type="Pfam" id="PF12234"/>
    </source>
</evidence>
<dbReference type="SUPFAM" id="SSF50978">
    <property type="entry name" value="WD40 repeat-like"/>
    <property type="match status" value="1"/>
</dbReference>